<gene>
    <name evidence="1" type="primary">ORF174632</name>
</gene>
<name>A0A0B7BCR4_9EUPU</name>
<proteinExistence type="predicted"/>
<dbReference type="EMBL" id="HACG01043221">
    <property type="protein sequence ID" value="CEK90086.1"/>
    <property type="molecule type" value="Transcribed_RNA"/>
</dbReference>
<evidence type="ECO:0000313" key="1">
    <source>
        <dbReference type="EMBL" id="CEK90086.1"/>
    </source>
</evidence>
<protein>
    <submittedName>
        <fullName evidence="1">Uncharacterized protein</fullName>
    </submittedName>
</protein>
<dbReference type="AlphaFoldDB" id="A0A0B7BCR4"/>
<organism evidence="1">
    <name type="scientific">Arion vulgaris</name>
    <dbReference type="NCBI Taxonomy" id="1028688"/>
    <lineage>
        <taxon>Eukaryota</taxon>
        <taxon>Metazoa</taxon>
        <taxon>Spiralia</taxon>
        <taxon>Lophotrochozoa</taxon>
        <taxon>Mollusca</taxon>
        <taxon>Gastropoda</taxon>
        <taxon>Heterobranchia</taxon>
        <taxon>Euthyneura</taxon>
        <taxon>Panpulmonata</taxon>
        <taxon>Eupulmonata</taxon>
        <taxon>Stylommatophora</taxon>
        <taxon>Helicina</taxon>
        <taxon>Arionoidea</taxon>
        <taxon>Arionidae</taxon>
        <taxon>Arion</taxon>
    </lineage>
</organism>
<sequence length="62" mass="7116">MHLYEIAIVAGCRSVYRLFLNRLKARFRASLVAEFEQCWREIIGSILLNIPLTKSPVVAPQL</sequence>
<accession>A0A0B7BCR4</accession>
<reference evidence="1" key="1">
    <citation type="submission" date="2014-12" db="EMBL/GenBank/DDBJ databases">
        <title>Insight into the proteome of Arion vulgaris.</title>
        <authorList>
            <person name="Aradska J."/>
            <person name="Bulat T."/>
            <person name="Smidak R."/>
            <person name="Sarate P."/>
            <person name="Gangsoo J."/>
            <person name="Sialana F."/>
            <person name="Bilban M."/>
            <person name="Lubec G."/>
        </authorList>
    </citation>
    <scope>NUCLEOTIDE SEQUENCE</scope>
    <source>
        <tissue evidence="1">Skin</tissue>
    </source>
</reference>